<dbReference type="EMBL" id="CP009933">
    <property type="protein sequence ID" value="AKA70230.1"/>
    <property type="molecule type" value="Genomic_DNA"/>
</dbReference>
<evidence type="ECO:0000256" key="4">
    <source>
        <dbReference type="ARBA" id="ARBA00022723"/>
    </source>
</evidence>
<gene>
    <name evidence="12" type="ORF">CSCA_3105</name>
</gene>
<proteinExistence type="predicted"/>
<dbReference type="GO" id="GO:0000166">
    <property type="term" value="F:nucleotide binding"/>
    <property type="evidence" value="ECO:0007669"/>
    <property type="project" value="UniProtKB-KW"/>
</dbReference>
<comment type="cofactor">
    <cofactor evidence="2">
        <name>Co(2+)</name>
        <dbReference type="ChEBI" id="CHEBI:48828"/>
    </cofactor>
</comment>
<dbReference type="SUPFAM" id="SSF56796">
    <property type="entry name" value="Dehydroquinate synthase-like"/>
    <property type="match status" value="1"/>
</dbReference>
<dbReference type="Proteomes" id="UP000033115">
    <property type="component" value="Chromosome"/>
</dbReference>
<keyword evidence="5" id="KW-0547">Nucleotide-binding</keyword>
<name>A0A0E3K1Q3_CLOSL</name>
<comment type="cofactor">
    <cofactor evidence="1">
        <name>NAD(+)</name>
        <dbReference type="ChEBI" id="CHEBI:57540"/>
    </cofactor>
</comment>
<keyword evidence="9" id="KW-0170">Cobalt</keyword>
<dbReference type="PANTHER" id="PTHR43622:SF1">
    <property type="entry name" value="3-DEHYDROQUINATE SYNTHASE"/>
    <property type="match status" value="1"/>
</dbReference>
<evidence type="ECO:0000313" key="13">
    <source>
        <dbReference type="Proteomes" id="UP000033115"/>
    </source>
</evidence>
<dbReference type="InterPro" id="IPR050071">
    <property type="entry name" value="Dehydroquinate_synthase"/>
</dbReference>
<dbReference type="CDD" id="cd08195">
    <property type="entry name" value="DHQS"/>
    <property type="match status" value="1"/>
</dbReference>
<dbReference type="InterPro" id="IPR056179">
    <property type="entry name" value="DHQS_C"/>
</dbReference>
<evidence type="ECO:0000256" key="9">
    <source>
        <dbReference type="ARBA" id="ARBA00023285"/>
    </source>
</evidence>
<accession>A0A0E3K1Q3</accession>
<keyword evidence="13" id="KW-1185">Reference proteome</keyword>
<reference evidence="12 13" key="1">
    <citation type="journal article" date="2015" name="J. Biotechnol.">
        <title>Complete genome sequence of a malodorant-producing acetogen, Clostridium scatologenes ATCC 25775(T).</title>
        <authorList>
            <person name="Zhu Z."/>
            <person name="Guo T."/>
            <person name="Zheng H."/>
            <person name="Song T."/>
            <person name="Ouyang P."/>
            <person name="Xie J."/>
        </authorList>
    </citation>
    <scope>NUCLEOTIDE SEQUENCE [LARGE SCALE GENOMIC DNA]</scope>
    <source>
        <strain evidence="12 13">ATCC 25775</strain>
    </source>
</reference>
<organism evidence="12 13">
    <name type="scientific">Clostridium scatologenes</name>
    <dbReference type="NCBI Taxonomy" id="1548"/>
    <lineage>
        <taxon>Bacteria</taxon>
        <taxon>Bacillati</taxon>
        <taxon>Bacillota</taxon>
        <taxon>Clostridia</taxon>
        <taxon>Eubacteriales</taxon>
        <taxon>Clostridiaceae</taxon>
        <taxon>Clostridium</taxon>
    </lineage>
</organism>
<protein>
    <submittedName>
        <fullName evidence="12">3-dehydroquinate synthase</fullName>
    </submittedName>
</protein>
<dbReference type="Gene3D" id="1.20.1090.10">
    <property type="entry name" value="Dehydroquinate synthase-like - alpha domain"/>
    <property type="match status" value="1"/>
</dbReference>
<dbReference type="InterPro" id="IPR030960">
    <property type="entry name" value="DHQS/DOIS_N"/>
</dbReference>
<feature type="domain" description="3-dehydroquinate synthase N-terminal" evidence="10">
    <location>
        <begin position="67"/>
        <end position="179"/>
    </location>
</feature>
<dbReference type="InterPro" id="IPR030963">
    <property type="entry name" value="DHQ_synth_fam"/>
</dbReference>
<sequence length="358" mass="40753">MKEVIVDTRDKKYSVYIDNNINKFHTLFEKNKIKINEKIFIVTDSLIYELYKDIIEHINSENNCKIFCIPQGEKEKNIYTVQNLYDFLLKNNANKNSTIIAFGGGITGNLAGFAASTYMGGIKLVNVPTTLLSQIDSCIDGKVEFNYRNVKGLIGNFYNPVFVYVCTRFLKTLSDKQFKDGLGEVVKYGVIGDSELLNFINLNYKCILERENDKLDHIVKECVRIKSENLGGVYRSKGLTNILNFGHTIAYGIEMSSKFRVSYGEAVGLGLLVCIKLSQNKFAISSDIYSKVESILKKLNMPTKYKVDNYSSFMYAINHDKKNNDKLKFVLLENSEGYKTKVEVSQKEIDMALKESIN</sequence>
<dbReference type="RefSeq" id="WP_029161017.1">
    <property type="nucleotide sequence ID" value="NZ_CP009933.1"/>
</dbReference>
<dbReference type="Pfam" id="PF24621">
    <property type="entry name" value="DHQS_C"/>
    <property type="match status" value="1"/>
</dbReference>
<evidence type="ECO:0000256" key="7">
    <source>
        <dbReference type="ARBA" id="ARBA00023027"/>
    </source>
</evidence>
<dbReference type="KEGG" id="csq:CSCA_3105"/>
<dbReference type="Gene3D" id="3.40.50.1970">
    <property type="match status" value="1"/>
</dbReference>
<comment type="cofactor">
    <cofactor evidence="3">
        <name>Zn(2+)</name>
        <dbReference type="ChEBI" id="CHEBI:29105"/>
    </cofactor>
</comment>
<dbReference type="PIRSF" id="PIRSF001455">
    <property type="entry name" value="DHQ_synth"/>
    <property type="match status" value="1"/>
</dbReference>
<dbReference type="FunFam" id="3.40.50.1970:FF:000007">
    <property type="entry name" value="Pentafunctional AROM polypeptide"/>
    <property type="match status" value="1"/>
</dbReference>
<keyword evidence="4" id="KW-0479">Metal-binding</keyword>
<dbReference type="HOGENOM" id="CLU_001201_0_2_9"/>
<feature type="domain" description="3-dehydroquinate synthase C-terminal" evidence="11">
    <location>
        <begin position="181"/>
        <end position="323"/>
    </location>
</feature>
<evidence type="ECO:0000256" key="5">
    <source>
        <dbReference type="ARBA" id="ARBA00022741"/>
    </source>
</evidence>
<evidence type="ECO:0000256" key="2">
    <source>
        <dbReference type="ARBA" id="ARBA00001941"/>
    </source>
</evidence>
<evidence type="ECO:0000256" key="1">
    <source>
        <dbReference type="ARBA" id="ARBA00001911"/>
    </source>
</evidence>
<dbReference type="GO" id="GO:0009073">
    <property type="term" value="P:aromatic amino acid family biosynthetic process"/>
    <property type="evidence" value="ECO:0007669"/>
    <property type="project" value="InterPro"/>
</dbReference>
<dbReference type="GO" id="GO:0046872">
    <property type="term" value="F:metal ion binding"/>
    <property type="evidence" value="ECO:0007669"/>
    <property type="project" value="UniProtKB-KW"/>
</dbReference>
<evidence type="ECO:0000259" key="11">
    <source>
        <dbReference type="Pfam" id="PF24621"/>
    </source>
</evidence>
<evidence type="ECO:0000256" key="6">
    <source>
        <dbReference type="ARBA" id="ARBA00022833"/>
    </source>
</evidence>
<evidence type="ECO:0000256" key="3">
    <source>
        <dbReference type="ARBA" id="ARBA00001947"/>
    </source>
</evidence>
<dbReference type="STRING" id="1548.CSCA_3105"/>
<keyword evidence="7" id="KW-0520">NAD</keyword>
<keyword evidence="6" id="KW-0862">Zinc</keyword>
<dbReference type="GO" id="GO:0003856">
    <property type="term" value="F:3-dehydroquinate synthase activity"/>
    <property type="evidence" value="ECO:0007669"/>
    <property type="project" value="TreeGrafter"/>
</dbReference>
<evidence type="ECO:0000313" key="12">
    <source>
        <dbReference type="EMBL" id="AKA70230.1"/>
    </source>
</evidence>
<keyword evidence="8" id="KW-0456">Lyase</keyword>
<evidence type="ECO:0000259" key="10">
    <source>
        <dbReference type="Pfam" id="PF01761"/>
    </source>
</evidence>
<evidence type="ECO:0000256" key="8">
    <source>
        <dbReference type="ARBA" id="ARBA00023239"/>
    </source>
</evidence>
<dbReference type="Pfam" id="PF01761">
    <property type="entry name" value="DHQ_synthase"/>
    <property type="match status" value="1"/>
</dbReference>
<dbReference type="PANTHER" id="PTHR43622">
    <property type="entry name" value="3-DEHYDROQUINATE SYNTHASE"/>
    <property type="match status" value="1"/>
</dbReference>
<dbReference type="AlphaFoldDB" id="A0A0E3K1Q3"/>